<dbReference type="OrthoDB" id="16434at2759"/>
<dbReference type="AlphaFoldDB" id="A0A0D1BUM5"/>
<dbReference type="Proteomes" id="UP000000561">
    <property type="component" value="Chromosome 22"/>
</dbReference>
<sequence>MLRRTLALFSEAARSSSSSSASAAASSSASILTSHLSKAHLPPSLARSAKPHKNLYQMLSTLPKDGVGARVRQRRWAAKGLDVSHDVDLKAHLAKLHHTGATKTNKDEGHLCYWEITKVRLKDGGNHGKAWGRFVWRGKPITKAESGERIPGALKYCWDLAH</sequence>
<dbReference type="GeneID" id="23567132"/>
<keyword evidence="2" id="KW-1185">Reference proteome</keyword>
<dbReference type="KEGG" id="uma:UMAG_11223"/>
<proteinExistence type="predicted"/>
<dbReference type="VEuPathDB" id="FungiDB:UMAG_11223"/>
<gene>
    <name evidence="1" type="ORF">UMAG_11223</name>
</gene>
<organism evidence="1 2">
    <name type="scientific">Mycosarcoma maydis</name>
    <name type="common">Corn smut fungus</name>
    <name type="synonym">Ustilago maydis</name>
    <dbReference type="NCBI Taxonomy" id="5270"/>
    <lineage>
        <taxon>Eukaryota</taxon>
        <taxon>Fungi</taxon>
        <taxon>Dikarya</taxon>
        <taxon>Basidiomycota</taxon>
        <taxon>Ustilaginomycotina</taxon>
        <taxon>Ustilaginomycetes</taxon>
        <taxon>Ustilaginales</taxon>
        <taxon>Ustilaginaceae</taxon>
        <taxon>Mycosarcoma</taxon>
    </lineage>
</organism>
<accession>A0A0D1BUM5</accession>
<dbReference type="PANTHER" id="PTHR35316">
    <property type="entry name" value="28S RIBOSOMAL S34 PROTEIN"/>
    <property type="match status" value="1"/>
</dbReference>
<evidence type="ECO:0000313" key="1">
    <source>
        <dbReference type="EMBL" id="KIS65817.1"/>
    </source>
</evidence>
<evidence type="ECO:0000313" key="2">
    <source>
        <dbReference type="Proteomes" id="UP000000561"/>
    </source>
</evidence>
<dbReference type="PANTHER" id="PTHR35316:SF1">
    <property type="entry name" value="28S RIBOSOMAL S34 PROTEIN"/>
    <property type="match status" value="1"/>
</dbReference>
<dbReference type="RefSeq" id="XP_011392622.1">
    <property type="nucleotide sequence ID" value="XM_011394320.1"/>
</dbReference>
<name>A0A0D1BUM5_MYCMD</name>
<protein>
    <submittedName>
        <fullName evidence="1">Uncharacterized protein</fullName>
    </submittedName>
</protein>
<dbReference type="EMBL" id="CM003161">
    <property type="protein sequence ID" value="KIS65817.1"/>
    <property type="molecule type" value="Genomic_DNA"/>
</dbReference>
<reference evidence="1 2" key="1">
    <citation type="journal article" date="2006" name="Nature">
        <title>Insights from the genome of the biotrophic fungal plant pathogen Ustilago maydis.</title>
        <authorList>
            <person name="Kamper J."/>
            <person name="Kahmann R."/>
            <person name="Bolker M."/>
            <person name="Ma L.J."/>
            <person name="Brefort T."/>
            <person name="Saville B.J."/>
            <person name="Banuett F."/>
            <person name="Kronstad J.W."/>
            <person name="Gold S.E."/>
            <person name="Muller O."/>
            <person name="Perlin M.H."/>
            <person name="Wosten H.A."/>
            <person name="de Vries R."/>
            <person name="Ruiz-Herrera J."/>
            <person name="Reynaga-Pena C.G."/>
            <person name="Snetselaar K."/>
            <person name="McCann M."/>
            <person name="Perez-Martin J."/>
            <person name="Feldbrugge M."/>
            <person name="Basse C.W."/>
            <person name="Steinberg G."/>
            <person name="Ibeas J.I."/>
            <person name="Holloman W."/>
            <person name="Guzman P."/>
            <person name="Farman M."/>
            <person name="Stajich J.E."/>
            <person name="Sentandreu R."/>
            <person name="Gonzalez-Prieto J.M."/>
            <person name="Kennell J.C."/>
            <person name="Molina L."/>
            <person name="Schirawski J."/>
            <person name="Mendoza-Mendoza A."/>
            <person name="Greilinger D."/>
            <person name="Munch K."/>
            <person name="Rossel N."/>
            <person name="Scherer M."/>
            <person name="Vranes M."/>
            <person name="Ladendorf O."/>
            <person name="Vincon V."/>
            <person name="Fuchs U."/>
            <person name="Sandrock B."/>
            <person name="Meng S."/>
            <person name="Ho E.C."/>
            <person name="Cahill M.J."/>
            <person name="Boyce K.J."/>
            <person name="Klose J."/>
            <person name="Klosterman S.J."/>
            <person name="Deelstra H.J."/>
            <person name="Ortiz-Castellanos L."/>
            <person name="Li W."/>
            <person name="Sanchez-Alonso P."/>
            <person name="Schreier P.H."/>
            <person name="Hauser-Hahn I."/>
            <person name="Vaupel M."/>
            <person name="Koopmann E."/>
            <person name="Friedrich G."/>
            <person name="Voss H."/>
            <person name="Schluter T."/>
            <person name="Margolis J."/>
            <person name="Platt D."/>
            <person name="Swimmer C."/>
            <person name="Gnirke A."/>
            <person name="Chen F."/>
            <person name="Vysotskaia V."/>
            <person name="Mannhaupt G."/>
            <person name="Guldener U."/>
            <person name="Munsterkotter M."/>
            <person name="Haase D."/>
            <person name="Oesterheld M."/>
            <person name="Mewes H.W."/>
            <person name="Mauceli E.W."/>
            <person name="DeCaprio D."/>
            <person name="Wade C.M."/>
            <person name="Butler J."/>
            <person name="Young S."/>
            <person name="Jaffe D.B."/>
            <person name="Calvo S."/>
            <person name="Nusbaum C."/>
            <person name="Galagan J."/>
            <person name="Birren B.W."/>
        </authorList>
    </citation>
    <scope>NUCLEOTIDE SEQUENCE [LARGE SCALE GENOMIC DNA]</scope>
    <source>
        <strain evidence="2">DSM 14603 / FGSC 9021 / UM521</strain>
    </source>
</reference>
<dbReference type="InParanoid" id="A0A0D1BUM5"/>